<dbReference type="InterPro" id="IPR040453">
    <property type="entry name" value="Mnd1_HTH"/>
</dbReference>
<evidence type="ECO:0000313" key="3">
    <source>
        <dbReference type="EMBL" id="CZT18154.1"/>
    </source>
</evidence>
<dbReference type="OrthoDB" id="9978204at2759"/>
<dbReference type="Proteomes" id="UP000225277">
    <property type="component" value="Unassembled WGS sequence"/>
</dbReference>
<name>A0A2D3V6J9_9PEZI</name>
<keyword evidence="4" id="KW-1185">Reference proteome</keyword>
<keyword evidence="1" id="KW-0175">Coiled coil</keyword>
<dbReference type="STRING" id="112498.A0A2D3V6J9"/>
<reference evidence="3 4" key="1">
    <citation type="submission" date="2016-03" db="EMBL/GenBank/DDBJ databases">
        <authorList>
            <person name="Ploux O."/>
        </authorList>
    </citation>
    <scope>NUCLEOTIDE SEQUENCE [LARGE SCALE GENOMIC DNA]</scope>
    <source>
        <strain evidence="3 4">URUG2</strain>
    </source>
</reference>
<gene>
    <name evidence="3" type="ORF">RCC_03994</name>
</gene>
<organism evidence="3 4">
    <name type="scientific">Ramularia collo-cygni</name>
    <dbReference type="NCBI Taxonomy" id="112498"/>
    <lineage>
        <taxon>Eukaryota</taxon>
        <taxon>Fungi</taxon>
        <taxon>Dikarya</taxon>
        <taxon>Ascomycota</taxon>
        <taxon>Pezizomycotina</taxon>
        <taxon>Dothideomycetes</taxon>
        <taxon>Dothideomycetidae</taxon>
        <taxon>Mycosphaerellales</taxon>
        <taxon>Mycosphaerellaceae</taxon>
        <taxon>Ramularia</taxon>
    </lineage>
</organism>
<sequence length="222" mass="25370">MAPKVNCNPLKLAKCHAYFQRSGTAHNSKELEKQLVAASGISGMQVKDYLQTLVDENKVRCEKIGSGNWYWSFPSANKISKQKLLDEAQSLHNKVDVLVQDLRSKIIEKATQLEEEEEMLDNPGESRAEVVAAKAELEKELKDLQKELATYSESDPTEVERKKVEAKVWYKEADECSDQINSIEDWYKKQGHHDMVKELQKGLYGDEYDEEEGGLRDLVFTI</sequence>
<evidence type="ECO:0000313" key="4">
    <source>
        <dbReference type="Proteomes" id="UP000225277"/>
    </source>
</evidence>
<dbReference type="RefSeq" id="XP_023625044.1">
    <property type="nucleotide sequence ID" value="XM_023769276.1"/>
</dbReference>
<feature type="domain" description="Mnd1 HTH" evidence="2">
    <location>
        <begin position="18"/>
        <end position="74"/>
    </location>
</feature>
<evidence type="ECO:0000259" key="2">
    <source>
        <dbReference type="Pfam" id="PF03962"/>
    </source>
</evidence>
<protein>
    <submittedName>
        <fullName evidence="3">Related to MND1 Mnd1/Hop2 complex promote meiotic chromosome pairing and DSB repair</fullName>
    </submittedName>
</protein>
<proteinExistence type="predicted"/>
<dbReference type="EMBL" id="FJUY01000005">
    <property type="protein sequence ID" value="CZT18154.1"/>
    <property type="molecule type" value="Genomic_DNA"/>
</dbReference>
<feature type="coiled-coil region" evidence="1">
    <location>
        <begin position="81"/>
        <end position="154"/>
    </location>
</feature>
<accession>A0A2D3V6J9</accession>
<evidence type="ECO:0000256" key="1">
    <source>
        <dbReference type="SAM" id="Coils"/>
    </source>
</evidence>
<dbReference type="GeneID" id="35599179"/>
<dbReference type="AlphaFoldDB" id="A0A2D3V6J9"/>
<dbReference type="Pfam" id="PF03962">
    <property type="entry name" value="Mnd1"/>
    <property type="match status" value="1"/>
</dbReference>